<dbReference type="SUPFAM" id="SSF50911">
    <property type="entry name" value="Mannose 6-phosphate receptor domain"/>
    <property type="match status" value="1"/>
</dbReference>
<dbReference type="PANTHER" id="PTHR12630:SF1">
    <property type="entry name" value="GLUCOSIDASE 2 SUBUNIT BETA"/>
    <property type="match status" value="1"/>
</dbReference>
<dbReference type="GeneID" id="54479027"/>
<dbReference type="RefSeq" id="XP_033594608.1">
    <property type="nucleotide sequence ID" value="XM_033738025.1"/>
</dbReference>
<keyword evidence="4" id="KW-1015">Disulfide bond</keyword>
<dbReference type="AlphaFoldDB" id="A0A6A6Q7L6"/>
<evidence type="ECO:0000259" key="8">
    <source>
        <dbReference type="PROSITE" id="PS51914"/>
    </source>
</evidence>
<protein>
    <recommendedName>
        <fullName evidence="1">Glucosidase 2 subunit beta</fullName>
    </recommendedName>
</protein>
<dbReference type="InterPro" id="IPR009011">
    <property type="entry name" value="Man6P_isomerase_rcpt-bd_dom_sf"/>
</dbReference>
<feature type="coiled-coil region" evidence="5">
    <location>
        <begin position="382"/>
        <end position="420"/>
    </location>
</feature>
<feature type="domain" description="MRH" evidence="8">
    <location>
        <begin position="433"/>
        <end position="547"/>
    </location>
</feature>
<dbReference type="PROSITE" id="PS51914">
    <property type="entry name" value="MRH"/>
    <property type="match status" value="1"/>
</dbReference>
<evidence type="ECO:0000256" key="3">
    <source>
        <dbReference type="ARBA" id="ARBA00022824"/>
    </source>
</evidence>
<dbReference type="OrthoDB" id="28322at2759"/>
<feature type="signal peptide" evidence="7">
    <location>
        <begin position="1"/>
        <end position="19"/>
    </location>
</feature>
<proteinExistence type="predicted"/>
<gene>
    <name evidence="9" type="ORF">BDY17DRAFT_342710</name>
</gene>
<feature type="chain" id="PRO_5025458748" description="Glucosidase 2 subunit beta" evidence="7">
    <location>
        <begin position="20"/>
        <end position="564"/>
    </location>
</feature>
<dbReference type="InterPro" id="IPR028146">
    <property type="entry name" value="PRKCSH_N"/>
</dbReference>
<keyword evidence="3" id="KW-0256">Endoplasmic reticulum</keyword>
<dbReference type="Proteomes" id="UP000799767">
    <property type="component" value="Unassembled WGS sequence"/>
</dbReference>
<evidence type="ECO:0000256" key="1">
    <source>
        <dbReference type="ARBA" id="ARBA00022387"/>
    </source>
</evidence>
<keyword evidence="5" id="KW-0175">Coiled coil</keyword>
<evidence type="ECO:0000256" key="4">
    <source>
        <dbReference type="ARBA" id="ARBA00023157"/>
    </source>
</evidence>
<dbReference type="InterPro" id="IPR039794">
    <property type="entry name" value="Gtb1-like"/>
</dbReference>
<evidence type="ECO:0000256" key="7">
    <source>
        <dbReference type="SAM" id="SignalP"/>
    </source>
</evidence>
<dbReference type="Pfam" id="PF12999">
    <property type="entry name" value="PRKCSH-like"/>
    <property type="match status" value="2"/>
</dbReference>
<keyword evidence="2 7" id="KW-0732">Signal</keyword>
<reference evidence="9" key="1">
    <citation type="journal article" date="2020" name="Stud. Mycol.">
        <title>101 Dothideomycetes genomes: a test case for predicting lifestyles and emergence of pathogens.</title>
        <authorList>
            <person name="Haridas S."/>
            <person name="Albert R."/>
            <person name="Binder M."/>
            <person name="Bloem J."/>
            <person name="Labutti K."/>
            <person name="Salamov A."/>
            <person name="Andreopoulos B."/>
            <person name="Baker S."/>
            <person name="Barry K."/>
            <person name="Bills G."/>
            <person name="Bluhm B."/>
            <person name="Cannon C."/>
            <person name="Castanera R."/>
            <person name="Culley D."/>
            <person name="Daum C."/>
            <person name="Ezra D."/>
            <person name="Gonzalez J."/>
            <person name="Henrissat B."/>
            <person name="Kuo A."/>
            <person name="Liang C."/>
            <person name="Lipzen A."/>
            <person name="Lutzoni F."/>
            <person name="Magnuson J."/>
            <person name="Mondo S."/>
            <person name="Nolan M."/>
            <person name="Ohm R."/>
            <person name="Pangilinan J."/>
            <person name="Park H.-J."/>
            <person name="Ramirez L."/>
            <person name="Alfaro M."/>
            <person name="Sun H."/>
            <person name="Tritt A."/>
            <person name="Yoshinaga Y."/>
            <person name="Zwiers L.-H."/>
            <person name="Turgeon B."/>
            <person name="Goodwin S."/>
            <person name="Spatafora J."/>
            <person name="Crous P."/>
            <person name="Grigoriev I."/>
        </authorList>
    </citation>
    <scope>NUCLEOTIDE SEQUENCE</scope>
    <source>
        <strain evidence="9">CBS 113389</strain>
    </source>
</reference>
<evidence type="ECO:0000313" key="10">
    <source>
        <dbReference type="Proteomes" id="UP000799767"/>
    </source>
</evidence>
<dbReference type="Pfam" id="PF13015">
    <property type="entry name" value="PRKCSH_1"/>
    <property type="match status" value="1"/>
</dbReference>
<dbReference type="PANTHER" id="PTHR12630">
    <property type="entry name" value="N-LINKED OLIGOSACCHARIDE PROCESSING"/>
    <property type="match status" value="1"/>
</dbReference>
<organism evidence="9 10">
    <name type="scientific">Neohortaea acidophila</name>
    <dbReference type="NCBI Taxonomy" id="245834"/>
    <lineage>
        <taxon>Eukaryota</taxon>
        <taxon>Fungi</taxon>
        <taxon>Dikarya</taxon>
        <taxon>Ascomycota</taxon>
        <taxon>Pezizomycotina</taxon>
        <taxon>Dothideomycetes</taxon>
        <taxon>Dothideomycetidae</taxon>
        <taxon>Mycosphaerellales</taxon>
        <taxon>Teratosphaeriaceae</taxon>
        <taxon>Neohortaea</taxon>
    </lineage>
</organism>
<feature type="region of interest" description="Disordered" evidence="6">
    <location>
        <begin position="545"/>
        <end position="564"/>
    </location>
</feature>
<feature type="coiled-coil region" evidence="5">
    <location>
        <begin position="176"/>
        <end position="217"/>
    </location>
</feature>
<name>A0A6A6Q7L6_9PEZI</name>
<dbReference type="GO" id="GO:0017177">
    <property type="term" value="C:glucosidase II complex"/>
    <property type="evidence" value="ECO:0007669"/>
    <property type="project" value="TreeGrafter"/>
</dbReference>
<dbReference type="InterPro" id="IPR044865">
    <property type="entry name" value="MRH_dom"/>
</dbReference>
<evidence type="ECO:0000313" key="9">
    <source>
        <dbReference type="EMBL" id="KAF2488039.1"/>
    </source>
</evidence>
<evidence type="ECO:0000256" key="6">
    <source>
        <dbReference type="SAM" id="MobiDB-lite"/>
    </source>
</evidence>
<accession>A0A6A6Q7L6</accession>
<feature type="coiled-coil region" evidence="5">
    <location>
        <begin position="252"/>
        <end position="279"/>
    </location>
</feature>
<keyword evidence="10" id="KW-1185">Reference proteome</keyword>
<evidence type="ECO:0000256" key="2">
    <source>
        <dbReference type="ARBA" id="ARBA00022729"/>
    </source>
</evidence>
<dbReference type="Gene3D" id="2.70.130.10">
    <property type="entry name" value="Mannose-6-phosphate receptor binding domain"/>
    <property type="match status" value="1"/>
</dbReference>
<evidence type="ECO:0000256" key="5">
    <source>
        <dbReference type="SAM" id="Coils"/>
    </source>
</evidence>
<dbReference type="InterPro" id="IPR036607">
    <property type="entry name" value="PRKCSH"/>
</dbReference>
<sequence>MRVEEALVCLSCVVGGALAANAPRPRGVSLDFAKYYKDTTTFSCISNPAIQLPFARVNDDYCDCPDGSDEPGTSACAHLSPLSPPSPAGAAANVALALPGFYCKNKGHIPAYLPFTNVNDGICDYELCCDGSEEWAGVGGVKCEDRCKEIGKEWKKHDEARQKSLGIAARKRKELVTEAARIRQEVQDRVQTLKTEIEGTELKVKQLEAEVKDVERRERGKVVKTAPGQKGGKMSVLVGLAKSRMAELHQSLTRVRRERDDYSSRLQELENLLMIFKAEYNPNFNDEGVKRAVRAWEEYAARDKEPLVNVAADIDLDEILKSDKDSGLDWDEYEGGEDSETDALYTFENYLPPSIRSWLDQKLRDLRIRLIEAGFLADNSGASTESKALSDARAQLEKAQQDLENHREDLETRNEELASKDFGPDDVFRALKGTCVSTDSGEYTYEVCFLQQTTQKPKKGGGHTNMGNFVRLETIDVDEELPANGKGLGSGRRLVMRHEGGQHCWNGPDRSSSVILACAEENEIWKIMEEEKCVYRLEVGTPAVCDEGGSGSGRANDASAKDEL</sequence>
<dbReference type="EMBL" id="MU001631">
    <property type="protein sequence ID" value="KAF2488039.1"/>
    <property type="molecule type" value="Genomic_DNA"/>
</dbReference>
<dbReference type="GO" id="GO:0006491">
    <property type="term" value="P:N-glycan processing"/>
    <property type="evidence" value="ECO:0007669"/>
    <property type="project" value="TreeGrafter"/>
</dbReference>